<dbReference type="AlphaFoldDB" id="A0A642C5V4"/>
<feature type="non-terminal residue" evidence="1">
    <location>
        <position position="77"/>
    </location>
</feature>
<accession>A0A642C5V4</accession>
<protein>
    <recommendedName>
        <fullName evidence="3">Helix-turn-helix domain-containing protein</fullName>
    </recommendedName>
</protein>
<proteinExistence type="predicted"/>
<evidence type="ECO:0000313" key="2">
    <source>
        <dbReference type="Proteomes" id="UP000435985"/>
    </source>
</evidence>
<comment type="caution">
    <text evidence="1">The sequence shown here is derived from an EMBL/GenBank/DDBJ whole genome shotgun (WGS) entry which is preliminary data.</text>
</comment>
<sequence length="77" mass="9239">MPYKSEKIRIAGTQYDRRIKLTPDQKEYIKWLREKQLISYSKLAKIFGVSKRLIQFICCPDKYLKNKESLKQRKAEG</sequence>
<reference evidence="1 2" key="1">
    <citation type="journal article" date="2019" name="Nat. Med.">
        <title>A library of human gut bacterial isolates paired with longitudinal multiomics data enables mechanistic microbiome research.</title>
        <authorList>
            <person name="Poyet M."/>
            <person name="Groussin M."/>
            <person name="Gibbons S.M."/>
            <person name="Avila-Pacheco J."/>
            <person name="Jiang X."/>
            <person name="Kearney S.M."/>
            <person name="Perrotta A.R."/>
            <person name="Berdy B."/>
            <person name="Zhao S."/>
            <person name="Lieberman T.D."/>
            <person name="Swanson P.K."/>
            <person name="Smith M."/>
            <person name="Roesemann S."/>
            <person name="Alexander J.E."/>
            <person name="Rich S.A."/>
            <person name="Livny J."/>
            <person name="Vlamakis H."/>
            <person name="Clish C."/>
            <person name="Bullock K."/>
            <person name="Deik A."/>
            <person name="Scott J."/>
            <person name="Pierce K.A."/>
            <person name="Xavier R.J."/>
            <person name="Alm E.J."/>
        </authorList>
    </citation>
    <scope>NUCLEOTIDE SEQUENCE [LARGE SCALE GENOMIC DNA]</scope>
    <source>
        <strain evidence="1 2">BIOML-A14</strain>
    </source>
</reference>
<dbReference type="Proteomes" id="UP000435985">
    <property type="component" value="Unassembled WGS sequence"/>
</dbReference>
<gene>
    <name evidence="1" type="ORF">F3B98_29445</name>
</gene>
<evidence type="ECO:0008006" key="3">
    <source>
        <dbReference type="Google" id="ProtNLM"/>
    </source>
</evidence>
<evidence type="ECO:0000313" key="1">
    <source>
        <dbReference type="EMBL" id="KAA4656421.1"/>
    </source>
</evidence>
<dbReference type="EMBL" id="VWFO01000318">
    <property type="protein sequence ID" value="KAA4656421.1"/>
    <property type="molecule type" value="Genomic_DNA"/>
</dbReference>
<name>A0A642C5V4_BACOV</name>
<organism evidence="1 2">
    <name type="scientific">Bacteroides ovatus</name>
    <dbReference type="NCBI Taxonomy" id="28116"/>
    <lineage>
        <taxon>Bacteria</taxon>
        <taxon>Pseudomonadati</taxon>
        <taxon>Bacteroidota</taxon>
        <taxon>Bacteroidia</taxon>
        <taxon>Bacteroidales</taxon>
        <taxon>Bacteroidaceae</taxon>
        <taxon>Bacteroides</taxon>
    </lineage>
</organism>